<keyword evidence="4" id="KW-1185">Reference proteome</keyword>
<organism evidence="3 4">
    <name type="scientific">Oopsacas minuta</name>
    <dbReference type="NCBI Taxonomy" id="111878"/>
    <lineage>
        <taxon>Eukaryota</taxon>
        <taxon>Metazoa</taxon>
        <taxon>Porifera</taxon>
        <taxon>Hexactinellida</taxon>
        <taxon>Hexasterophora</taxon>
        <taxon>Lyssacinosida</taxon>
        <taxon>Leucopsacidae</taxon>
        <taxon>Oopsacas</taxon>
    </lineage>
</organism>
<proteinExistence type="predicted"/>
<accession>A0AAV7JRE9</accession>
<feature type="domain" description="SET" evidence="2">
    <location>
        <begin position="259"/>
        <end position="450"/>
    </location>
</feature>
<sequence>MDWFGNEAKNLEFDKYIQELPGGDQDILREYFILIYTKYRTNAPVQDISQVLQEIIRTNIKELTDKRCLKITRIIKKAIEFSETLIVYDSTISHTTPKPPEHVSNTDPDDSNIDTVSVSEYNREGNRLFKNRKFREAILCYSKAIAIDPNNPYYYSNRAISHLKLEMFEEALSDAEEAISLDPQTSKYRIRLARAYAGLGDHKKYCDILEQLSDLSENMQATLEKEYKLAQNTRGKFDYKEMANNVKNGEVIEIGDFIGPVSIRFIGEQGNALFASKNIKKGEIILVTKAVAFTRSSSIHTCTTPVIPQAENNTDNKKLKLLNTLSRKAKHSKLTSHRLYHLYAREIERNPIPIELYSSIGYQVVRDLDCIHHTTADLDHIICYKSYSVFHDPHIAPRDTSREQRGVWYIPSFINHSCLPTAHQRFIGDISIIQANIDMNIDTEITLSYIAVLQYASVEERRRELLERWRFICHCELCEFESDARNLNIITRCLQLRESTQKIASLSNNPLQIIGPTQYKVLTDVIALAEEIKLNNRWFNAHLWQAIICLTKLKISPSDYSIYCEFIDKIKSYICDLELTHQLDLWSNCLSYLEYIQLHETNERRKDVDDRYQQVKDRYSITYKY</sequence>
<dbReference type="InterPro" id="IPR046341">
    <property type="entry name" value="SET_dom_sf"/>
</dbReference>
<dbReference type="EMBL" id="JAKMXF010000303">
    <property type="protein sequence ID" value="KAI6651471.1"/>
    <property type="molecule type" value="Genomic_DNA"/>
</dbReference>
<dbReference type="AlphaFoldDB" id="A0AAV7JRE9"/>
<comment type="caution">
    <text evidence="3">The sequence shown here is derived from an EMBL/GenBank/DDBJ whole genome shotgun (WGS) entry which is preliminary data.</text>
</comment>
<dbReference type="Pfam" id="PF00856">
    <property type="entry name" value="SET"/>
    <property type="match status" value="1"/>
</dbReference>
<evidence type="ECO:0000256" key="1">
    <source>
        <dbReference type="PROSITE-ProRule" id="PRU00339"/>
    </source>
</evidence>
<evidence type="ECO:0000313" key="3">
    <source>
        <dbReference type="EMBL" id="KAI6651471.1"/>
    </source>
</evidence>
<dbReference type="InterPro" id="IPR019734">
    <property type="entry name" value="TPR_rpt"/>
</dbReference>
<dbReference type="InterPro" id="IPR001214">
    <property type="entry name" value="SET_dom"/>
</dbReference>
<dbReference type="InterPro" id="IPR053209">
    <property type="entry name" value="Gramillin-biosynth_MTr"/>
</dbReference>
<keyword evidence="1" id="KW-0802">TPR repeat</keyword>
<dbReference type="PANTHER" id="PTHR47643:SF2">
    <property type="entry name" value="TPR DOMAIN PROTEIN (AFU_ORTHOLOGUE AFUA_5G12710)"/>
    <property type="match status" value="1"/>
</dbReference>
<evidence type="ECO:0000313" key="4">
    <source>
        <dbReference type="Proteomes" id="UP001165289"/>
    </source>
</evidence>
<dbReference type="SUPFAM" id="SSF48452">
    <property type="entry name" value="TPR-like"/>
    <property type="match status" value="1"/>
</dbReference>
<gene>
    <name evidence="3" type="ORF">LOD99_5079</name>
</gene>
<dbReference type="Proteomes" id="UP001165289">
    <property type="component" value="Unassembled WGS sequence"/>
</dbReference>
<dbReference type="InterPro" id="IPR011990">
    <property type="entry name" value="TPR-like_helical_dom_sf"/>
</dbReference>
<dbReference type="Gene3D" id="1.25.40.10">
    <property type="entry name" value="Tetratricopeptide repeat domain"/>
    <property type="match status" value="1"/>
</dbReference>
<protein>
    <recommendedName>
        <fullName evidence="2">SET domain-containing protein</fullName>
    </recommendedName>
</protein>
<dbReference type="Gene3D" id="2.170.270.10">
    <property type="entry name" value="SET domain"/>
    <property type="match status" value="1"/>
</dbReference>
<dbReference type="SUPFAM" id="SSF82199">
    <property type="entry name" value="SET domain"/>
    <property type="match status" value="1"/>
</dbReference>
<dbReference type="Pfam" id="PF13414">
    <property type="entry name" value="TPR_11"/>
    <property type="match status" value="1"/>
</dbReference>
<dbReference type="PANTHER" id="PTHR47643">
    <property type="entry name" value="TPR DOMAIN PROTEIN (AFU_ORTHOLOGUE AFUA_5G12710)"/>
    <property type="match status" value="1"/>
</dbReference>
<evidence type="ECO:0000259" key="2">
    <source>
        <dbReference type="PROSITE" id="PS50280"/>
    </source>
</evidence>
<dbReference type="SMART" id="SM00028">
    <property type="entry name" value="TPR"/>
    <property type="match status" value="3"/>
</dbReference>
<reference evidence="3 4" key="1">
    <citation type="journal article" date="2023" name="BMC Biol.">
        <title>The compact genome of the sponge Oopsacas minuta (Hexactinellida) is lacking key metazoan core genes.</title>
        <authorList>
            <person name="Santini S."/>
            <person name="Schenkelaars Q."/>
            <person name="Jourda C."/>
            <person name="Duchesne M."/>
            <person name="Belahbib H."/>
            <person name="Rocher C."/>
            <person name="Selva M."/>
            <person name="Riesgo A."/>
            <person name="Vervoort M."/>
            <person name="Leys S.P."/>
            <person name="Kodjabachian L."/>
            <person name="Le Bivic A."/>
            <person name="Borchiellini C."/>
            <person name="Claverie J.M."/>
            <person name="Renard E."/>
        </authorList>
    </citation>
    <scope>NUCLEOTIDE SEQUENCE [LARGE SCALE GENOMIC DNA]</scope>
    <source>
        <strain evidence="3">SPO-2</strain>
    </source>
</reference>
<feature type="repeat" description="TPR" evidence="1">
    <location>
        <begin position="118"/>
        <end position="151"/>
    </location>
</feature>
<dbReference type="PROSITE" id="PS50005">
    <property type="entry name" value="TPR"/>
    <property type="match status" value="2"/>
</dbReference>
<name>A0AAV7JRE9_9METZ</name>
<feature type="repeat" description="TPR" evidence="1">
    <location>
        <begin position="152"/>
        <end position="185"/>
    </location>
</feature>
<dbReference type="PROSITE" id="PS50280">
    <property type="entry name" value="SET"/>
    <property type="match status" value="1"/>
</dbReference>